<reference evidence="1 2" key="1">
    <citation type="submission" date="2018-06" db="EMBL/GenBank/DDBJ databases">
        <authorList>
            <consortium name="Pathogen Informatics"/>
            <person name="Doyle S."/>
        </authorList>
    </citation>
    <scope>NUCLEOTIDE SEQUENCE [LARGE SCALE GENOMIC DNA]</scope>
    <source>
        <strain evidence="1 2">NCTC10211</strain>
    </source>
</reference>
<accession>A0A380AKU9</accession>
<dbReference type="RefSeq" id="WP_126186656.1">
    <property type="nucleotide sequence ID" value="NZ_CAMIPP010000001.1"/>
</dbReference>
<gene>
    <name evidence="1" type="ORF">NCTC10211_05247</name>
</gene>
<evidence type="ECO:0000313" key="1">
    <source>
        <dbReference type="EMBL" id="SUI81990.1"/>
    </source>
</evidence>
<sequence length="68" mass="7495">MRCRDSLKIRGEVNPDVFCTLVVLFGEGMVQGIAPPSSAIREKGADAILAMGIFSINRHKQSDIFMKK</sequence>
<evidence type="ECO:0000313" key="2">
    <source>
        <dbReference type="Proteomes" id="UP000254765"/>
    </source>
</evidence>
<dbReference type="EMBL" id="UGYK01000002">
    <property type="protein sequence ID" value="SUI81990.1"/>
    <property type="molecule type" value="Genomic_DNA"/>
</dbReference>
<dbReference type="AlphaFoldDB" id="A0A380AKU9"/>
<proteinExistence type="predicted"/>
<dbReference type="Proteomes" id="UP000254765">
    <property type="component" value="Unassembled WGS sequence"/>
</dbReference>
<protein>
    <submittedName>
        <fullName evidence="1">Uncharacterized protein</fullName>
    </submittedName>
</protein>
<organism evidence="1 2">
    <name type="scientific">Serratia marcescens</name>
    <dbReference type="NCBI Taxonomy" id="615"/>
    <lineage>
        <taxon>Bacteria</taxon>
        <taxon>Pseudomonadati</taxon>
        <taxon>Pseudomonadota</taxon>
        <taxon>Gammaproteobacteria</taxon>
        <taxon>Enterobacterales</taxon>
        <taxon>Yersiniaceae</taxon>
        <taxon>Serratia</taxon>
    </lineage>
</organism>
<name>A0A380AKU9_SERMA</name>